<evidence type="ECO:0000256" key="14">
    <source>
        <dbReference type="RuleBase" id="RU363063"/>
    </source>
</evidence>
<dbReference type="PANTHER" id="PTHR11214:SF368">
    <property type="entry name" value="N-ACETYLLACTOSAMINIDE BETA-1,3-N-ACETYLGLUCOSAMINYLTRANSFERASE 4"/>
    <property type="match status" value="1"/>
</dbReference>
<keyword evidence="17" id="KW-1185">Reference proteome</keyword>
<dbReference type="Pfam" id="PF01762">
    <property type="entry name" value="Galactosyl_T"/>
    <property type="match status" value="1"/>
</dbReference>
<dbReference type="GO" id="GO:0008532">
    <property type="term" value="F:N-acetyllactosaminide beta-1,3-N-acetylglucosaminyltransferase activity"/>
    <property type="evidence" value="ECO:0000318"/>
    <property type="project" value="GO_Central"/>
</dbReference>
<evidence type="ECO:0000313" key="16">
    <source>
        <dbReference type="Ensembl" id="ENSLOCP00000001754.1"/>
    </source>
</evidence>
<dbReference type="STRING" id="7918.ENSLOCP00000001754"/>
<evidence type="ECO:0000256" key="11">
    <source>
        <dbReference type="ARBA" id="ARBA00023180"/>
    </source>
</evidence>
<evidence type="ECO:0000313" key="17">
    <source>
        <dbReference type="Proteomes" id="UP000018468"/>
    </source>
</evidence>
<dbReference type="InParanoid" id="W5M047"/>
<keyword evidence="6" id="KW-0812">Transmembrane</keyword>
<reference evidence="17" key="1">
    <citation type="submission" date="2011-12" db="EMBL/GenBank/DDBJ databases">
        <title>The Draft Genome of Lepisosteus oculatus.</title>
        <authorList>
            <consortium name="The Broad Institute Genome Assembly &amp; Analysis Group"/>
            <consortium name="Computational R&amp;D Group"/>
            <consortium name="and Sequencing Platform"/>
            <person name="Di Palma F."/>
            <person name="Alfoldi J."/>
            <person name="Johnson J."/>
            <person name="Berlin A."/>
            <person name="Gnerre S."/>
            <person name="Jaffe D."/>
            <person name="MacCallum I."/>
            <person name="Young S."/>
            <person name="Walker B.J."/>
            <person name="Lander E.S."/>
            <person name="Lindblad-Toh K."/>
        </authorList>
    </citation>
    <scope>NUCLEOTIDE SEQUENCE [LARGE SCALE GENOMIC DNA]</scope>
</reference>
<sequence length="292" mass="32777">NQKDWLWFCGCVELALCVPVRSVCGCADRSGSAFLLLAIKSEATNADRRTAIRSTWGQVGVWGGRQVQRVFLLGRAAGGEERALPQAAEALVAEESTRHGDVLQWDFQESFFNVTLKELLFWRWFEEECAARVPYVLKGDDDVFVDVGLVLGFLSQQAQQAQHRSLYVGKAFVSSSPVRVWWNKYYIPMSMYSSLTYPPYLGGGGYLLSGQTIQLLLQASQGVPLFPIDDAYVGMCAQAANVTAEDHPGFMPFEFSTSLHPCAYQGLMVLHKLEPNEMYLLWSFYTQHRQTC</sequence>
<reference evidence="16" key="3">
    <citation type="submission" date="2025-09" db="UniProtKB">
        <authorList>
            <consortium name="Ensembl"/>
        </authorList>
    </citation>
    <scope>IDENTIFICATION</scope>
</reference>
<evidence type="ECO:0000256" key="5">
    <source>
        <dbReference type="ARBA" id="ARBA00022679"/>
    </source>
</evidence>
<dbReference type="OMA" id="IPYDPCI"/>
<comment type="subcellular location">
    <subcellularLocation>
        <location evidence="1 14">Golgi apparatus membrane</location>
        <topology evidence="1 14">Single-pass type II membrane protein</topology>
    </subcellularLocation>
</comment>
<dbReference type="FunFam" id="3.90.550.50:FF:000019">
    <property type="entry name" value="Hexosyltransferase"/>
    <property type="match status" value="1"/>
</dbReference>
<keyword evidence="7" id="KW-0735">Signal-anchor</keyword>
<evidence type="ECO:0000256" key="13">
    <source>
        <dbReference type="ARBA" id="ARBA00049239"/>
    </source>
</evidence>
<dbReference type="Ensembl" id="ENSLOCT00000001759.1">
    <property type="protein sequence ID" value="ENSLOCP00000001754.1"/>
    <property type="gene ID" value="ENSLOCG00000001537.1"/>
</dbReference>
<evidence type="ECO:0000256" key="9">
    <source>
        <dbReference type="ARBA" id="ARBA00023034"/>
    </source>
</evidence>
<keyword evidence="4 14" id="KW-0328">Glycosyltransferase</keyword>
<dbReference type="GO" id="GO:0030148">
    <property type="term" value="P:sphingolipid biosynthetic process"/>
    <property type="evidence" value="ECO:0007669"/>
    <property type="project" value="UniProtKB-ARBA"/>
</dbReference>
<evidence type="ECO:0000256" key="1">
    <source>
        <dbReference type="ARBA" id="ARBA00004323"/>
    </source>
</evidence>
<evidence type="ECO:0000256" key="6">
    <source>
        <dbReference type="ARBA" id="ARBA00022692"/>
    </source>
</evidence>
<dbReference type="eggNOG" id="KOG2287">
    <property type="taxonomic scope" value="Eukaryota"/>
</dbReference>
<dbReference type="GO" id="GO:0047256">
    <property type="term" value="F:lactosylceramide 1,3-N-acetyl-beta-D-glucosaminyltransferase activity"/>
    <property type="evidence" value="ECO:0007669"/>
    <property type="project" value="UniProtKB-EC"/>
</dbReference>
<keyword evidence="10" id="KW-0472">Membrane</keyword>
<evidence type="ECO:0000256" key="8">
    <source>
        <dbReference type="ARBA" id="ARBA00022989"/>
    </source>
</evidence>
<dbReference type="EC" id="2.4.1.-" evidence="14"/>
<dbReference type="EMBL" id="AHAT01024516">
    <property type="status" value="NOT_ANNOTATED_CDS"/>
    <property type="molecule type" value="Genomic_DNA"/>
</dbReference>
<comment type="catalytic activity">
    <reaction evidence="13">
        <text>a beta-D-Gal-(1-&gt;4)-beta-D-Glc-(1&lt;-&gt;1)-Cer(d18:1(4E)) + UDP-N-acetyl-alpha-D-glucosamine = a beta-D-GlcNAc-(1-&gt;3)-beta-D-Gal-(1-&gt;4)-beta-D-Glc-(1&lt;-&gt;1)-Cer(d18:1(4E)) + UDP + H(+)</text>
        <dbReference type="Rhea" id="RHEA:13905"/>
        <dbReference type="ChEBI" id="CHEBI:15378"/>
        <dbReference type="ChEBI" id="CHEBI:17103"/>
        <dbReference type="ChEBI" id="CHEBI:17950"/>
        <dbReference type="ChEBI" id="CHEBI:57705"/>
        <dbReference type="ChEBI" id="CHEBI:58223"/>
        <dbReference type="EC" id="2.4.1.206"/>
    </reaction>
    <physiologicalReaction direction="left-to-right" evidence="13">
        <dbReference type="Rhea" id="RHEA:13906"/>
    </physiologicalReaction>
</comment>
<keyword evidence="9 14" id="KW-0333">Golgi apparatus</keyword>
<protein>
    <recommendedName>
        <fullName evidence="14">Hexosyltransferase</fullName>
        <ecNumber evidence="14">2.4.1.-</ecNumber>
    </recommendedName>
</protein>
<dbReference type="AlphaFoldDB" id="W5M047"/>
<dbReference type="Proteomes" id="UP000018468">
    <property type="component" value="Linkage group LG4"/>
</dbReference>
<evidence type="ECO:0000256" key="2">
    <source>
        <dbReference type="ARBA" id="ARBA00004922"/>
    </source>
</evidence>
<proteinExistence type="inferred from homology"/>
<name>W5M047_LEPOC</name>
<dbReference type="PANTHER" id="PTHR11214">
    <property type="entry name" value="BETA-1,3-N-ACETYLGLUCOSAMINYLTRANSFERASE"/>
    <property type="match status" value="1"/>
</dbReference>
<evidence type="ECO:0000256" key="15">
    <source>
        <dbReference type="SAM" id="SignalP"/>
    </source>
</evidence>
<keyword evidence="15" id="KW-0732">Signal</keyword>
<dbReference type="Bgee" id="ENSLOCG00000001537">
    <property type="expression patterns" value="Expressed in ovary and 13 other cell types or tissues"/>
</dbReference>
<evidence type="ECO:0000256" key="10">
    <source>
        <dbReference type="ARBA" id="ARBA00023136"/>
    </source>
</evidence>
<reference evidence="16" key="2">
    <citation type="submission" date="2025-08" db="UniProtKB">
        <authorList>
            <consortium name="Ensembl"/>
        </authorList>
    </citation>
    <scope>IDENTIFICATION</scope>
</reference>
<organism evidence="16 17">
    <name type="scientific">Lepisosteus oculatus</name>
    <name type="common">Spotted gar</name>
    <dbReference type="NCBI Taxonomy" id="7918"/>
    <lineage>
        <taxon>Eukaryota</taxon>
        <taxon>Metazoa</taxon>
        <taxon>Chordata</taxon>
        <taxon>Craniata</taxon>
        <taxon>Vertebrata</taxon>
        <taxon>Euteleostomi</taxon>
        <taxon>Actinopterygii</taxon>
        <taxon>Neopterygii</taxon>
        <taxon>Holostei</taxon>
        <taxon>Semionotiformes</taxon>
        <taxon>Lepisosteidae</taxon>
        <taxon>Lepisosteus</taxon>
    </lineage>
</organism>
<comment type="catalytic activity">
    <reaction evidence="12">
        <text>a neolactoside nLc4Cer(d18:1(4E)) + UDP-N-acetyl-alpha-D-glucosamine = a neolactoside IV(3)-beta-GlcNAc-nLc4Cer(d18:1(4E)) + UDP + H(+)</text>
        <dbReference type="Rhea" id="RHEA:23004"/>
        <dbReference type="ChEBI" id="CHEBI:15378"/>
        <dbReference type="ChEBI" id="CHEBI:17006"/>
        <dbReference type="ChEBI" id="CHEBI:57705"/>
        <dbReference type="ChEBI" id="CHEBI:58223"/>
        <dbReference type="ChEBI" id="CHEBI:142448"/>
    </reaction>
    <physiologicalReaction direction="left-to-right" evidence="12">
        <dbReference type="Rhea" id="RHEA:23005"/>
    </physiologicalReaction>
</comment>
<dbReference type="GO" id="GO:0006493">
    <property type="term" value="P:protein O-linked glycosylation"/>
    <property type="evidence" value="ECO:0000318"/>
    <property type="project" value="GO_Central"/>
</dbReference>
<evidence type="ECO:0000256" key="3">
    <source>
        <dbReference type="ARBA" id="ARBA00008661"/>
    </source>
</evidence>
<dbReference type="HOGENOM" id="CLU_036849_5_2_1"/>
<keyword evidence="11" id="KW-0325">Glycoprotein</keyword>
<feature type="signal peptide" evidence="15">
    <location>
        <begin position="1"/>
        <end position="17"/>
    </location>
</feature>
<comment type="similarity">
    <text evidence="3 14">Belongs to the glycosyltransferase 31 family.</text>
</comment>
<keyword evidence="5" id="KW-0808">Transferase</keyword>
<evidence type="ECO:0000256" key="4">
    <source>
        <dbReference type="ARBA" id="ARBA00022676"/>
    </source>
</evidence>
<evidence type="ECO:0000256" key="12">
    <source>
        <dbReference type="ARBA" id="ARBA00048750"/>
    </source>
</evidence>
<accession>W5M047</accession>
<evidence type="ECO:0000256" key="7">
    <source>
        <dbReference type="ARBA" id="ARBA00022968"/>
    </source>
</evidence>
<dbReference type="GeneTree" id="ENSGT00940000162236"/>
<dbReference type="InterPro" id="IPR002659">
    <property type="entry name" value="Glyco_trans_31"/>
</dbReference>
<keyword evidence="8" id="KW-1133">Transmembrane helix</keyword>
<dbReference type="GO" id="GO:0000139">
    <property type="term" value="C:Golgi membrane"/>
    <property type="evidence" value="ECO:0000318"/>
    <property type="project" value="GO_Central"/>
</dbReference>
<dbReference type="GO" id="GO:0030311">
    <property type="term" value="P:poly-N-acetyllactosamine biosynthetic process"/>
    <property type="evidence" value="ECO:0000318"/>
    <property type="project" value="GO_Central"/>
</dbReference>
<feature type="chain" id="PRO_5004865427" description="Hexosyltransferase" evidence="15">
    <location>
        <begin position="18"/>
        <end position="292"/>
    </location>
</feature>
<comment type="pathway">
    <text evidence="2">Protein modification; protein glycosylation.</text>
</comment>
<dbReference type="Gene3D" id="3.90.550.50">
    <property type="match status" value="1"/>
</dbReference>